<sequence length="37" mass="4180">MIEQLREKACPDLGHFGKSSPKLRPGDVTLFFFGIIM</sequence>
<reference evidence="1" key="1">
    <citation type="submission" date="2021-07" db="EMBL/GenBank/DDBJ databases">
        <authorList>
            <person name="Catto M.A."/>
            <person name="Jacobson A."/>
            <person name="Kennedy G."/>
            <person name="Labadie P."/>
            <person name="Hunt B.G."/>
            <person name="Srinivasan R."/>
        </authorList>
    </citation>
    <scope>NUCLEOTIDE SEQUENCE</scope>
    <source>
        <strain evidence="1">PL_HMW_Pooled</strain>
        <tissue evidence="1">Head</tissue>
    </source>
</reference>
<reference evidence="1" key="2">
    <citation type="journal article" date="2023" name="BMC Genomics">
        <title>Pest status, molecular evolution, and epigenetic factors derived from the genome assembly of Frankliniella fusca, a thysanopteran phytovirus vector.</title>
        <authorList>
            <person name="Catto M.A."/>
            <person name="Labadie P.E."/>
            <person name="Jacobson A.L."/>
            <person name="Kennedy G.G."/>
            <person name="Srinivasan R."/>
            <person name="Hunt B.G."/>
        </authorList>
    </citation>
    <scope>NUCLEOTIDE SEQUENCE</scope>
    <source>
        <strain evidence="1">PL_HMW_Pooled</strain>
    </source>
</reference>
<name>A0AAE1GVG3_9NEOP</name>
<accession>A0AAE1GVG3</accession>
<evidence type="ECO:0000313" key="1">
    <source>
        <dbReference type="EMBL" id="KAK3910076.1"/>
    </source>
</evidence>
<evidence type="ECO:0000313" key="2">
    <source>
        <dbReference type="Proteomes" id="UP001219518"/>
    </source>
</evidence>
<gene>
    <name evidence="1" type="ORF">KUF71_000654</name>
</gene>
<comment type="caution">
    <text evidence="1">The sequence shown here is derived from an EMBL/GenBank/DDBJ whole genome shotgun (WGS) entry which is preliminary data.</text>
</comment>
<dbReference type="AlphaFoldDB" id="A0AAE1GVG3"/>
<proteinExistence type="predicted"/>
<keyword evidence="2" id="KW-1185">Reference proteome</keyword>
<organism evidence="1 2">
    <name type="scientific">Frankliniella fusca</name>
    <dbReference type="NCBI Taxonomy" id="407009"/>
    <lineage>
        <taxon>Eukaryota</taxon>
        <taxon>Metazoa</taxon>
        <taxon>Ecdysozoa</taxon>
        <taxon>Arthropoda</taxon>
        <taxon>Hexapoda</taxon>
        <taxon>Insecta</taxon>
        <taxon>Pterygota</taxon>
        <taxon>Neoptera</taxon>
        <taxon>Paraneoptera</taxon>
        <taxon>Thysanoptera</taxon>
        <taxon>Terebrantia</taxon>
        <taxon>Thripoidea</taxon>
        <taxon>Thripidae</taxon>
        <taxon>Frankliniella</taxon>
    </lineage>
</organism>
<dbReference type="Proteomes" id="UP001219518">
    <property type="component" value="Unassembled WGS sequence"/>
</dbReference>
<dbReference type="EMBL" id="JAHWGI010000147">
    <property type="protein sequence ID" value="KAK3910076.1"/>
    <property type="molecule type" value="Genomic_DNA"/>
</dbReference>
<protein>
    <submittedName>
        <fullName evidence="1">5-oxoprolinase subunit A</fullName>
    </submittedName>
</protein>